<sequence length="129" mass="14589">MKRDMDLVRLILLEIEDKYRSTAIYDLAIDGYDTEMVAYHCKILYEAGLISDYKAQYADNEIYVFGVGSLTWDGNDFLEKIRDDSQWKKVKETITKKGLPLVVDTIKSVANALISATVEGITNSIIKGN</sequence>
<name>A0A8J7W2A4_9FIRM</name>
<dbReference type="EMBL" id="JAGSND010000005">
    <property type="protein sequence ID" value="MBR0598123.1"/>
    <property type="molecule type" value="Genomic_DNA"/>
</dbReference>
<dbReference type="Proteomes" id="UP000675664">
    <property type="component" value="Unassembled WGS sequence"/>
</dbReference>
<gene>
    <name evidence="1" type="ORF">KCX82_09585</name>
</gene>
<reference evidence="1" key="1">
    <citation type="submission" date="2021-04" db="EMBL/GenBank/DDBJ databases">
        <title>Sinoanaerobacter chloroacetimidivorans sp. nov., an obligate anaerobic bacterium isolated from anaerobic sludge.</title>
        <authorList>
            <person name="Bao Y."/>
        </authorList>
    </citation>
    <scope>NUCLEOTIDE SEQUENCE</scope>
    <source>
        <strain evidence="1">BAD-6</strain>
    </source>
</reference>
<evidence type="ECO:0000313" key="1">
    <source>
        <dbReference type="EMBL" id="MBR0598123.1"/>
    </source>
</evidence>
<proteinExistence type="predicted"/>
<dbReference type="Pfam" id="PF10711">
    <property type="entry name" value="DUF2513"/>
    <property type="match status" value="1"/>
</dbReference>
<comment type="caution">
    <text evidence="1">The sequence shown here is derived from an EMBL/GenBank/DDBJ whole genome shotgun (WGS) entry which is preliminary data.</text>
</comment>
<protein>
    <submittedName>
        <fullName evidence="1">DUF2513 domain-containing protein</fullName>
    </submittedName>
</protein>
<dbReference type="InterPro" id="IPR019650">
    <property type="entry name" value="DUF2513"/>
</dbReference>
<accession>A0A8J7W2A4</accession>
<dbReference type="AlphaFoldDB" id="A0A8J7W2A4"/>
<keyword evidence="2" id="KW-1185">Reference proteome</keyword>
<dbReference type="RefSeq" id="WP_227018251.1">
    <property type="nucleotide sequence ID" value="NZ_JAGSND010000005.1"/>
</dbReference>
<reference evidence="1" key="2">
    <citation type="submission" date="2021-04" db="EMBL/GenBank/DDBJ databases">
        <authorList>
            <person name="Liu J."/>
        </authorList>
    </citation>
    <scope>NUCLEOTIDE SEQUENCE</scope>
    <source>
        <strain evidence="1">BAD-6</strain>
    </source>
</reference>
<evidence type="ECO:0000313" key="2">
    <source>
        <dbReference type="Proteomes" id="UP000675664"/>
    </source>
</evidence>
<organism evidence="1 2">
    <name type="scientific">Sinanaerobacter chloroacetimidivorans</name>
    <dbReference type="NCBI Taxonomy" id="2818044"/>
    <lineage>
        <taxon>Bacteria</taxon>
        <taxon>Bacillati</taxon>
        <taxon>Bacillota</taxon>
        <taxon>Clostridia</taxon>
        <taxon>Peptostreptococcales</taxon>
        <taxon>Anaerovoracaceae</taxon>
        <taxon>Sinanaerobacter</taxon>
    </lineage>
</organism>